<evidence type="ECO:0000313" key="3">
    <source>
        <dbReference type="Proteomes" id="UP000502641"/>
    </source>
</evidence>
<name>A0A6M4PRW8_9ACTN</name>
<reference evidence="2 3" key="1">
    <citation type="submission" date="2020-05" db="EMBL/GenBank/DDBJ databases">
        <authorList>
            <person name="Li K."/>
        </authorList>
    </citation>
    <scope>NUCLEOTIDE SEQUENCE [LARGE SCALE GENOMIC DNA]</scope>
    <source>
        <strain evidence="3">jing01</strain>
    </source>
</reference>
<accession>A0A6M4PRW8</accession>
<dbReference type="CDD" id="cd07721">
    <property type="entry name" value="yflN-like_MBL-fold"/>
    <property type="match status" value="1"/>
</dbReference>
<dbReference type="PANTHER" id="PTHR42951">
    <property type="entry name" value="METALLO-BETA-LACTAMASE DOMAIN-CONTAINING"/>
    <property type="match status" value="1"/>
</dbReference>
<dbReference type="AlphaFoldDB" id="A0A6M4PRW8"/>
<gene>
    <name evidence="2" type="ORF">HKX69_30870</name>
</gene>
<evidence type="ECO:0000313" key="2">
    <source>
        <dbReference type="EMBL" id="QJS13364.1"/>
    </source>
</evidence>
<dbReference type="Proteomes" id="UP000502641">
    <property type="component" value="Chromosome"/>
</dbReference>
<dbReference type="Pfam" id="PF00753">
    <property type="entry name" value="Lactamase_B"/>
    <property type="match status" value="1"/>
</dbReference>
<dbReference type="InterPro" id="IPR001279">
    <property type="entry name" value="Metallo-B-lactamas"/>
</dbReference>
<dbReference type="Gene3D" id="3.60.15.10">
    <property type="entry name" value="Ribonuclease Z/Hydroxyacylglutathione hydrolase-like"/>
    <property type="match status" value="1"/>
</dbReference>
<dbReference type="InterPro" id="IPR050855">
    <property type="entry name" value="NDM-1-like"/>
</dbReference>
<keyword evidence="3" id="KW-1185">Reference proteome</keyword>
<organism evidence="2 3">
    <name type="scientific">Streptomyces argyrophylli</name>
    <dbReference type="NCBI Taxonomy" id="2726118"/>
    <lineage>
        <taxon>Bacteria</taxon>
        <taxon>Bacillati</taxon>
        <taxon>Actinomycetota</taxon>
        <taxon>Actinomycetes</taxon>
        <taxon>Kitasatosporales</taxon>
        <taxon>Streptomycetaceae</taxon>
        <taxon>Streptomyces</taxon>
    </lineage>
</organism>
<proteinExistence type="predicted"/>
<dbReference type="EMBL" id="CP053189">
    <property type="protein sequence ID" value="QJS13364.1"/>
    <property type="molecule type" value="Genomic_DNA"/>
</dbReference>
<sequence length="244" mass="25172">MDVVELLPRLHLLRFPVGQAYLWRDGDDLTLIDAGPIGSGRTITGAITALGRAPEDVRRVVLTHFHEDHAGGAGEFAALSGAEVLAHPLDAPFVRGERPGPPPRFEEWELPVHAEAARHLPEGPPVPPAALTEVTDGDVLGFGGGARVVHVPGHTDGSIALFLPAHGVLFTGDTVAAAPDDGTPMAGVFNLDRARLLASIGRLADLGAEVACFGHGDPVLSGAGAALRSIVAAPDQPTGTPASR</sequence>
<dbReference type="SMART" id="SM00849">
    <property type="entry name" value="Lactamase_B"/>
    <property type="match status" value="1"/>
</dbReference>
<dbReference type="RefSeq" id="WP_171158764.1">
    <property type="nucleotide sequence ID" value="NZ_CP053189.1"/>
</dbReference>
<dbReference type="KEGG" id="sarg:HKX69_30870"/>
<protein>
    <submittedName>
        <fullName evidence="2">MBL fold metallo-hydrolase</fullName>
    </submittedName>
</protein>
<evidence type="ECO:0000259" key="1">
    <source>
        <dbReference type="SMART" id="SM00849"/>
    </source>
</evidence>
<dbReference type="SUPFAM" id="SSF56281">
    <property type="entry name" value="Metallo-hydrolase/oxidoreductase"/>
    <property type="match status" value="1"/>
</dbReference>
<dbReference type="InterPro" id="IPR036866">
    <property type="entry name" value="RibonucZ/Hydroxyglut_hydro"/>
</dbReference>
<feature type="domain" description="Metallo-beta-lactamase" evidence="1">
    <location>
        <begin position="17"/>
        <end position="215"/>
    </location>
</feature>